<keyword evidence="2" id="KW-0732">Signal</keyword>
<dbReference type="AlphaFoldDB" id="A0AAD8C4N0"/>
<evidence type="ECO:0000256" key="2">
    <source>
        <dbReference type="SAM" id="SignalP"/>
    </source>
</evidence>
<feature type="chain" id="PRO_5042123425" description="CUB domain-containing protein" evidence="2">
    <location>
        <begin position="24"/>
        <end position="346"/>
    </location>
</feature>
<keyword evidence="4" id="KW-1185">Reference proteome</keyword>
<sequence length="346" mass="38897">MLLSKVIVTALLHFCIHLHVCIPNSLREKNGAWNVTFALASVYTSNLCRRTHVVPDLDVYLAIVTLNIYPTNLLAFEDVIVLLQDGSEVCAIKVSLECEAGHHPNSKCICVKKTHSAYLLTIKDKFRANQSLQDDLTHSSQLGLWLEVRSTSSRLHNVRKFLPFPNVTLAPDPSVHLKLDGVRTDLDVCSRTFPIESQHSILFCVKGLRRPSIAMRYHSENHEHVGTECFYMEILIPEGHSLLVLSYHDDCGRSGFVQCKIRGTMQPNNETSLLHLLQQIKEPEDGEKSPVQIFEANKTLILSAVGIVVILVSAGCFAAYIAYVENENRKKKSEPLDEDKDKEDKI</sequence>
<evidence type="ECO:0000313" key="3">
    <source>
        <dbReference type="EMBL" id="KAK0066359.1"/>
    </source>
</evidence>
<feature type="transmembrane region" description="Helical" evidence="1">
    <location>
        <begin position="300"/>
        <end position="323"/>
    </location>
</feature>
<reference evidence="3" key="1">
    <citation type="journal article" date="2023" name="PLoS Negl. Trop. Dis.">
        <title>A genome sequence for Biomphalaria pfeifferi, the major vector snail for the human-infecting parasite Schistosoma mansoni.</title>
        <authorList>
            <person name="Bu L."/>
            <person name="Lu L."/>
            <person name="Laidemitt M.R."/>
            <person name="Zhang S.M."/>
            <person name="Mutuku M."/>
            <person name="Mkoji G."/>
            <person name="Steinauer M."/>
            <person name="Loker E.S."/>
        </authorList>
    </citation>
    <scope>NUCLEOTIDE SEQUENCE</scope>
    <source>
        <strain evidence="3">KasaAsao</strain>
    </source>
</reference>
<organism evidence="3 4">
    <name type="scientific">Biomphalaria pfeifferi</name>
    <name type="common">Bloodfluke planorb</name>
    <name type="synonym">Freshwater snail</name>
    <dbReference type="NCBI Taxonomy" id="112525"/>
    <lineage>
        <taxon>Eukaryota</taxon>
        <taxon>Metazoa</taxon>
        <taxon>Spiralia</taxon>
        <taxon>Lophotrochozoa</taxon>
        <taxon>Mollusca</taxon>
        <taxon>Gastropoda</taxon>
        <taxon>Heterobranchia</taxon>
        <taxon>Euthyneura</taxon>
        <taxon>Panpulmonata</taxon>
        <taxon>Hygrophila</taxon>
        <taxon>Lymnaeoidea</taxon>
        <taxon>Planorbidae</taxon>
        <taxon>Biomphalaria</taxon>
    </lineage>
</organism>
<evidence type="ECO:0008006" key="5">
    <source>
        <dbReference type="Google" id="ProtNLM"/>
    </source>
</evidence>
<evidence type="ECO:0000256" key="1">
    <source>
        <dbReference type="SAM" id="Phobius"/>
    </source>
</evidence>
<reference evidence="3" key="2">
    <citation type="submission" date="2023-04" db="EMBL/GenBank/DDBJ databases">
        <authorList>
            <person name="Bu L."/>
            <person name="Lu L."/>
            <person name="Laidemitt M.R."/>
            <person name="Zhang S.M."/>
            <person name="Mutuku M."/>
            <person name="Mkoji G."/>
            <person name="Steinauer M."/>
            <person name="Loker E.S."/>
        </authorList>
    </citation>
    <scope>NUCLEOTIDE SEQUENCE</scope>
    <source>
        <strain evidence="3">KasaAsao</strain>
        <tissue evidence="3">Whole Snail</tissue>
    </source>
</reference>
<dbReference type="Proteomes" id="UP001233172">
    <property type="component" value="Unassembled WGS sequence"/>
</dbReference>
<name>A0AAD8C4N0_BIOPF</name>
<protein>
    <recommendedName>
        <fullName evidence="5">CUB domain-containing protein</fullName>
    </recommendedName>
</protein>
<accession>A0AAD8C4N0</accession>
<keyword evidence="1" id="KW-1133">Transmembrane helix</keyword>
<evidence type="ECO:0000313" key="4">
    <source>
        <dbReference type="Proteomes" id="UP001233172"/>
    </source>
</evidence>
<keyword evidence="1" id="KW-0812">Transmembrane</keyword>
<gene>
    <name evidence="3" type="ORF">Bpfe_004480</name>
</gene>
<dbReference type="EMBL" id="JASAOG010000011">
    <property type="protein sequence ID" value="KAK0066359.1"/>
    <property type="molecule type" value="Genomic_DNA"/>
</dbReference>
<keyword evidence="1" id="KW-0472">Membrane</keyword>
<feature type="signal peptide" evidence="2">
    <location>
        <begin position="1"/>
        <end position="23"/>
    </location>
</feature>
<comment type="caution">
    <text evidence="3">The sequence shown here is derived from an EMBL/GenBank/DDBJ whole genome shotgun (WGS) entry which is preliminary data.</text>
</comment>
<proteinExistence type="predicted"/>